<evidence type="ECO:0000259" key="5">
    <source>
        <dbReference type="Pfam" id="PF21077"/>
    </source>
</evidence>
<dbReference type="InterPro" id="IPR028971">
    <property type="entry name" value="NAD-GDH_cat"/>
</dbReference>
<gene>
    <name evidence="6" type="ORF">BHQ17_09940</name>
</gene>
<evidence type="ECO:0000259" key="1">
    <source>
        <dbReference type="Pfam" id="PF05088"/>
    </source>
</evidence>
<dbReference type="SUPFAM" id="SSF53223">
    <property type="entry name" value="Aminoacid dehydrogenase-like, N-terminal domain"/>
    <property type="match status" value="1"/>
</dbReference>
<sequence>MSVNPRSGDAGSTPSPALSQDIAARMASAYVSTYRGPHADAPESVSVTVPVNLAVHKAVSPGLLAAHYRLGQQRPVGSTRVAVYTSDDAGGFGPALQIVTDQTALVMDSVTVLLHRFGVAYTAIMNPVMLAHRGPAGDLLDLRPAAEAADVRDGVQEAWIHVQLAPTVDTKAVADVAQALPTVLEDARQVALDTDALAATLDDLARQVDTDTGGRFPGQDRGDVAALLRWLGDGYFVLLGYQRCQVDDGRSSVDPSSRLGVLRSRRDVLQGLTKPGELLSLAQATIPSYLRYGAYPYIVVVREQSGHTAIEHRFVGLFSVAATNANVLEIPLISRRVREALALSQRDPNHPDQLLLDIIQTIPRSELFALSAQDLLDMVKDVVDLGSRRRTLLFLRVDSLAHFVSCLVYLPRDRYTTAVRLEMQDILVRELGGVSIEYTARVSESPWAVVHFTVRMPDDTRRQDIDTTADNKNRIQGLLTEAARTWADRLIGAVRAGSIDQASAEHYATAFNDFYKEAVQPSDAIEDIAIIEELQDDSITPVLIDLSDEGAAQLTLYLGGRSASLSDLLPILQSMGVVVLEERPFTVVRPDGLQVWIYQFKIVPHVSVPRPAPGPERDSTAERFADAVTAIWHGSAEVDRFNELVLRAGLTWQQVAVLRSYTKYLRQAGFLYSQAHIESVLNDNAHTARSLIELFEALFCPAEQDEHAPKRGTAQVAAAAVAADIDALVSLDTDRVLRAFASMIQATLRTNYFVSQENSARQQNVLSFKLDAGLIDELPLPRPRFEIFVYSPRVEGVHLRFGHVARGGLRWSDRREDFRTEILGLVKAQAVKNAVIVPVGAKGGFVVKQPPLATGDEAADRETQRNEGVACYKLFISGLLDVTDNVDKTTGDIVPPADVVRRDGDDAYLVVAADKGTATFSDIANEVAHSYGFWLGDAFASGGSVGYDHKAMGITAKGAWESVKRHFREMGVDTQAEDFTVVGIGDMSGDVFGNGMLLSKHIRLLAAFDHRHIFIDPDPDATRSWDERKRLFDLPRSSWEDYDTSLISAGGGVFTREQKSISVSPQARAALGIDDSVEELTPPNLIKAILKAPADLLFNGGIGTYIKAETESDADVGDRANDPVRVNGNQVRAKVIGEGGNLGVTPLGRVEFDLAGGRINTDALDNSAGVDCSDHEVNIKILIDSLVTAGKVNPQDRADLLLSMTDEVGEMVLDDNKDQNDLMGTSRANAASLLSVHARMLKDFVSERGLNRELEALPSEKEIRRRAEAGIGLTSPELATLMAHVKLALKDDVLASDLPDQEAFASRLPWYFPIKLREAFSSEIRGHQLRREIVTTMLVNDVVDVSGITYTYRITEDVGVGPVDAVRSYAAANAIFGISKRWRRIRATADLGVSVAITDRMTLDLRRLVDRSGRWLLNYRPQPLAVGAETNRFAAKVEALTPRMSEWLRGDDKAIVNQHADELRSEGIPEDLAYVSAAGLYQYSLLDIIDIADIVEREPDEVADTYFALMDRLGTDGLLTAVSRLARDDRWHSLARLAIRDDVYGSLRALCFDVLAVGEPNESGEEKIAEWEMTNSSRVSRARRTLAEIYESDQHDLATLSVAARQIRSMTRTSGTGTSG</sequence>
<dbReference type="InterPro" id="IPR049059">
    <property type="entry name" value="NAD_Glu_DH_HM1"/>
</dbReference>
<dbReference type="GO" id="GO:0004352">
    <property type="term" value="F:glutamate dehydrogenase (NAD+) activity"/>
    <property type="evidence" value="ECO:0007669"/>
    <property type="project" value="InterPro"/>
</dbReference>
<dbReference type="Pfam" id="PF21073">
    <property type="entry name" value="GDH_HM1"/>
    <property type="match status" value="1"/>
</dbReference>
<dbReference type="InterPro" id="IPR007780">
    <property type="entry name" value="NAD_Glu_DH_bac"/>
</dbReference>
<dbReference type="InterPro" id="IPR049064">
    <property type="entry name" value="NAD_Glu_DH_ACT3"/>
</dbReference>
<evidence type="ECO:0000313" key="7">
    <source>
        <dbReference type="Proteomes" id="UP000094243"/>
    </source>
</evidence>
<dbReference type="EMBL" id="MIGZ01000044">
    <property type="protein sequence ID" value="ODQ94277.1"/>
    <property type="molecule type" value="Genomic_DNA"/>
</dbReference>
<keyword evidence="7" id="KW-1185">Reference proteome</keyword>
<dbReference type="Gene3D" id="3.40.50.720">
    <property type="entry name" value="NAD(P)-binding Rossmann-like Domain"/>
    <property type="match status" value="1"/>
</dbReference>
<dbReference type="Pfam" id="PF21079">
    <property type="entry name" value="GDH_HM2"/>
    <property type="match status" value="1"/>
</dbReference>
<evidence type="ECO:0000313" key="6">
    <source>
        <dbReference type="EMBL" id="ODQ94277.1"/>
    </source>
</evidence>
<feature type="domain" description="NAD-glutamate dehydrogenase ACT2" evidence="4">
    <location>
        <begin position="393"/>
        <end position="486"/>
    </location>
</feature>
<dbReference type="InterPro" id="IPR049058">
    <property type="entry name" value="NAD_Glu_DH_HM2"/>
</dbReference>
<dbReference type="InterPro" id="IPR036291">
    <property type="entry name" value="NAD(P)-bd_dom_sf"/>
</dbReference>
<dbReference type="InterPro" id="IPR046346">
    <property type="entry name" value="Aminoacid_DH-like_N_sf"/>
</dbReference>
<dbReference type="InterPro" id="IPR024727">
    <property type="entry name" value="NAD_Glu_DH_N_ACT1"/>
</dbReference>
<evidence type="ECO:0000259" key="4">
    <source>
        <dbReference type="Pfam" id="PF21076"/>
    </source>
</evidence>
<dbReference type="InterPro" id="IPR049056">
    <property type="entry name" value="NAD_Glu_DH_HM3"/>
</dbReference>
<dbReference type="PIRSF" id="PIRSF036761">
    <property type="entry name" value="GDH_Mll4104"/>
    <property type="match status" value="1"/>
</dbReference>
<reference evidence="7" key="1">
    <citation type="submission" date="2016-09" db="EMBL/GenBank/DDBJ databases">
        <authorList>
            <person name="Greninger A.L."/>
            <person name="Jerome K.R."/>
            <person name="Mcnair B."/>
            <person name="Wallis C."/>
            <person name="Fang F."/>
        </authorList>
    </citation>
    <scope>NUCLEOTIDE SEQUENCE [LARGE SCALE GENOMIC DNA]</scope>
    <source>
        <strain evidence="7">M7</strain>
    </source>
</reference>
<dbReference type="PANTHER" id="PTHR43403:SF1">
    <property type="entry name" value="NAD-SPECIFIC GLUTAMATE DEHYDROGENASE"/>
    <property type="match status" value="1"/>
</dbReference>
<dbReference type="Pfam" id="PF21075">
    <property type="entry name" value="GDH_ACT1"/>
    <property type="match status" value="1"/>
</dbReference>
<dbReference type="Proteomes" id="UP000094243">
    <property type="component" value="Unassembled WGS sequence"/>
</dbReference>
<comment type="caution">
    <text evidence="6">The sequence shown here is derived from an EMBL/GenBank/DDBJ whole genome shotgun (WGS) entry which is preliminary data.</text>
</comment>
<dbReference type="GO" id="GO:0004069">
    <property type="term" value="F:L-aspartate:2-oxoglutarate aminotransferase activity"/>
    <property type="evidence" value="ECO:0007669"/>
    <property type="project" value="InterPro"/>
</dbReference>
<protein>
    <submittedName>
        <fullName evidence="6">NAD-glutamate dehydrogenase</fullName>
    </submittedName>
</protein>
<organism evidence="6 7">
    <name type="scientific">Mycolicibacterium holsaticum</name>
    <dbReference type="NCBI Taxonomy" id="152142"/>
    <lineage>
        <taxon>Bacteria</taxon>
        <taxon>Bacillati</taxon>
        <taxon>Actinomycetota</taxon>
        <taxon>Actinomycetes</taxon>
        <taxon>Mycobacteriales</taxon>
        <taxon>Mycobacteriaceae</taxon>
        <taxon>Mycolicibacterium</taxon>
    </lineage>
</organism>
<dbReference type="Pfam" id="PF21078">
    <property type="entry name" value="GDH_HM3"/>
    <property type="match status" value="1"/>
</dbReference>
<proteinExistence type="predicted"/>
<dbReference type="InterPro" id="IPR048381">
    <property type="entry name" value="GDH_C"/>
</dbReference>
<dbReference type="Pfam" id="PF21076">
    <property type="entry name" value="GDH_ACT2"/>
    <property type="match status" value="1"/>
</dbReference>
<name>A0A1E3RY41_9MYCO</name>
<feature type="domain" description="NAD-glutamate dehydrogenase ACT3" evidence="5">
    <location>
        <begin position="548"/>
        <end position="602"/>
    </location>
</feature>
<evidence type="ECO:0000259" key="2">
    <source>
        <dbReference type="Pfam" id="PF21074"/>
    </source>
</evidence>
<accession>A0A1E3RY41</accession>
<dbReference type="PANTHER" id="PTHR43403">
    <property type="entry name" value="NAD-SPECIFIC GLUTAMATE DEHYDROGENASE"/>
    <property type="match status" value="1"/>
</dbReference>
<dbReference type="Pfam" id="PF21074">
    <property type="entry name" value="GDH_C"/>
    <property type="match status" value="1"/>
</dbReference>
<dbReference type="RefSeq" id="WP_069405010.1">
    <property type="nucleotide sequence ID" value="NZ_MIGZ01000044.1"/>
</dbReference>
<feature type="domain" description="NAD-glutamate dehydrogenase N-terminal ACT1" evidence="3">
    <location>
        <begin position="62"/>
        <end position="180"/>
    </location>
</feature>
<feature type="domain" description="NAD-glutamate dehydrogenase catalytic" evidence="1">
    <location>
        <begin position="721"/>
        <end position="1223"/>
    </location>
</feature>
<dbReference type="Pfam" id="PF21077">
    <property type="entry name" value="GDH_ACT3"/>
    <property type="match status" value="1"/>
</dbReference>
<dbReference type="SUPFAM" id="SSF51735">
    <property type="entry name" value="NAD(P)-binding Rossmann-fold domains"/>
    <property type="match status" value="1"/>
</dbReference>
<dbReference type="GO" id="GO:0006538">
    <property type="term" value="P:L-glutamate catabolic process"/>
    <property type="evidence" value="ECO:0007669"/>
    <property type="project" value="InterPro"/>
</dbReference>
<dbReference type="InterPro" id="IPR049062">
    <property type="entry name" value="NAD_Glu_DH_ACT2"/>
</dbReference>
<feature type="domain" description="NAD-specific glutamate dehydrogenase C-terminal" evidence="2">
    <location>
        <begin position="1271"/>
        <end position="1608"/>
    </location>
</feature>
<evidence type="ECO:0000259" key="3">
    <source>
        <dbReference type="Pfam" id="PF21075"/>
    </source>
</evidence>
<dbReference type="Pfam" id="PF05088">
    <property type="entry name" value="Bac_GDH_CD"/>
    <property type="match status" value="1"/>
</dbReference>
<dbReference type="OrthoDB" id="9758052at2"/>